<evidence type="ECO:0000256" key="1">
    <source>
        <dbReference type="SAM" id="MobiDB-lite"/>
    </source>
</evidence>
<dbReference type="Proteomes" id="UP000187203">
    <property type="component" value="Unassembled WGS sequence"/>
</dbReference>
<evidence type="ECO:0000313" key="2">
    <source>
        <dbReference type="EMBL" id="OMO71102.1"/>
    </source>
</evidence>
<dbReference type="OrthoDB" id="767974at2759"/>
<accession>A0A1R3HLF3</accession>
<dbReference type="AlphaFoldDB" id="A0A1R3HLF3"/>
<feature type="compositionally biased region" description="Acidic residues" evidence="1">
    <location>
        <begin position="422"/>
        <end position="438"/>
    </location>
</feature>
<gene>
    <name evidence="2" type="ORF">COLO4_28380</name>
</gene>
<sequence>MAKFHQTDCVEILSQIKHQEKLLNLKRRWLMGLSTSRSKKKQFKEPKFFKDKTLPESFLRDDDIFYETIKTQVEEAFGACNFRRESHVIQDSFQSFDATKIKRLLFSCLDVLTNNGLYLIAIILTKGSGKFEKTRCTMKRVIRESLPRCLSSENHDHEQKETIMKLHGVLNDPKNFRDDSMKSMTPTSHIDRAAAMHVLDKLEDLPLQTLIAMDRKLSCLTSVPQLQASERGKKRKRLIQKVSKTGKRMLRDLDDGEEVKEPLARALEVADLSTRLTTGCLSTSTRFYQFSPEIISLQNDIVKAISVLKTKVRFPELKTLKVLLDPKIEISDRALRGAITNMLTDFLFECSDMDTIPKSLLETLAVINKDSRSMPCGRLSKEEIEAEVECILSVSAQMKQIVWDLLPGQDLNEEFADAYGEELEDSDDGSCIEDDGGGDNDKDSESCMSYSVNSIDGDGVTSNIKEDPENITSNEKGSGGMNQLKSKGKLHASTDGSCFSPLSLPSGELNDYSVDRYEAKPNSVIPSASIFSSNIQSTDAMFVHSKSRMHRNQYLTIQEACDDASLVVYNLIGCLLEKFTKEQDMDLDWSDSLYLRGKSSMQEHTQEKTKLSEEDARGSFFQILKELMPSVSKRMILSSTHSVGHLFLFIEESKSSINEAWLTRNKEQDDYMASSFSLIE</sequence>
<evidence type="ECO:0000313" key="3">
    <source>
        <dbReference type="Proteomes" id="UP000187203"/>
    </source>
</evidence>
<dbReference type="PANTHER" id="PTHR36071">
    <property type="entry name" value="DNA DOUBLE-STRAND BREAK REPAIR PROTEIN"/>
    <property type="match status" value="1"/>
</dbReference>
<organism evidence="2 3">
    <name type="scientific">Corchorus olitorius</name>
    <dbReference type="NCBI Taxonomy" id="93759"/>
    <lineage>
        <taxon>Eukaryota</taxon>
        <taxon>Viridiplantae</taxon>
        <taxon>Streptophyta</taxon>
        <taxon>Embryophyta</taxon>
        <taxon>Tracheophyta</taxon>
        <taxon>Spermatophyta</taxon>
        <taxon>Magnoliopsida</taxon>
        <taxon>eudicotyledons</taxon>
        <taxon>Gunneridae</taxon>
        <taxon>Pentapetalae</taxon>
        <taxon>rosids</taxon>
        <taxon>malvids</taxon>
        <taxon>Malvales</taxon>
        <taxon>Malvaceae</taxon>
        <taxon>Grewioideae</taxon>
        <taxon>Apeibeae</taxon>
        <taxon>Corchorus</taxon>
    </lineage>
</organism>
<keyword evidence="3" id="KW-1185">Reference proteome</keyword>
<dbReference type="EMBL" id="AWUE01019887">
    <property type="protein sequence ID" value="OMO71102.1"/>
    <property type="molecule type" value="Genomic_DNA"/>
</dbReference>
<dbReference type="STRING" id="93759.A0A1R3HLF3"/>
<proteinExistence type="predicted"/>
<dbReference type="PANTHER" id="PTHR36071:SF1">
    <property type="entry name" value="DNA DOUBLE-STRAND BREAK REPAIR PROTEIN"/>
    <property type="match status" value="1"/>
</dbReference>
<feature type="compositionally biased region" description="Polar residues" evidence="1">
    <location>
        <begin position="470"/>
        <end position="485"/>
    </location>
</feature>
<reference evidence="3" key="1">
    <citation type="submission" date="2013-09" db="EMBL/GenBank/DDBJ databases">
        <title>Corchorus olitorius genome sequencing.</title>
        <authorList>
            <person name="Alam M."/>
            <person name="Haque M.S."/>
            <person name="Islam M.S."/>
            <person name="Emdad E.M."/>
            <person name="Islam M.M."/>
            <person name="Ahmed B."/>
            <person name="Halim A."/>
            <person name="Hossen Q.M.M."/>
            <person name="Hossain M.Z."/>
            <person name="Ahmed R."/>
            <person name="Khan M.M."/>
            <person name="Islam R."/>
            <person name="Rashid M.M."/>
            <person name="Khan S.A."/>
            <person name="Rahman M.S."/>
            <person name="Alam M."/>
            <person name="Yahiya A.S."/>
            <person name="Khan M.S."/>
            <person name="Azam M.S."/>
            <person name="Haque T."/>
            <person name="Lashkar M.Z.H."/>
            <person name="Akhand A.I."/>
            <person name="Morshed G."/>
            <person name="Roy S."/>
            <person name="Uddin K.S."/>
            <person name="Rabeya T."/>
            <person name="Hossain A.S."/>
            <person name="Chowdhury A."/>
            <person name="Snigdha A.R."/>
            <person name="Mortoza M.S."/>
            <person name="Matin S.A."/>
            <person name="Hoque S.M.E."/>
            <person name="Islam M.K."/>
            <person name="Roy D.K."/>
            <person name="Haider R."/>
            <person name="Moosa M.M."/>
            <person name="Elias S.M."/>
            <person name="Hasan A.M."/>
            <person name="Jahan S."/>
            <person name="Shafiuddin M."/>
            <person name="Mahmood N."/>
            <person name="Shommy N.S."/>
        </authorList>
    </citation>
    <scope>NUCLEOTIDE SEQUENCE [LARGE SCALE GENOMIC DNA]</scope>
    <source>
        <strain evidence="3">cv. O-4</strain>
    </source>
</reference>
<protein>
    <submittedName>
        <fullName evidence="2">Uncharacterized protein</fullName>
    </submittedName>
</protein>
<name>A0A1R3HLF3_9ROSI</name>
<comment type="caution">
    <text evidence="2">The sequence shown here is derived from an EMBL/GenBank/DDBJ whole genome shotgun (WGS) entry which is preliminary data.</text>
</comment>
<feature type="region of interest" description="Disordered" evidence="1">
    <location>
        <begin position="422"/>
        <end position="489"/>
    </location>
</feature>